<accession>A0ABR1C509</accession>
<protein>
    <submittedName>
        <fullName evidence="1">Uncharacterized protein</fullName>
    </submittedName>
</protein>
<organism evidence="1 2">
    <name type="scientific">Necator americanus</name>
    <name type="common">Human hookworm</name>
    <dbReference type="NCBI Taxonomy" id="51031"/>
    <lineage>
        <taxon>Eukaryota</taxon>
        <taxon>Metazoa</taxon>
        <taxon>Ecdysozoa</taxon>
        <taxon>Nematoda</taxon>
        <taxon>Chromadorea</taxon>
        <taxon>Rhabditida</taxon>
        <taxon>Rhabditina</taxon>
        <taxon>Rhabditomorpha</taxon>
        <taxon>Strongyloidea</taxon>
        <taxon>Ancylostomatidae</taxon>
        <taxon>Bunostominae</taxon>
        <taxon>Necator</taxon>
    </lineage>
</organism>
<evidence type="ECO:0000313" key="2">
    <source>
        <dbReference type="Proteomes" id="UP001303046"/>
    </source>
</evidence>
<dbReference type="EMBL" id="JAVFWL010000002">
    <property type="protein sequence ID" value="KAK6733609.1"/>
    <property type="molecule type" value="Genomic_DNA"/>
</dbReference>
<comment type="caution">
    <text evidence="1">The sequence shown here is derived from an EMBL/GenBank/DDBJ whole genome shotgun (WGS) entry which is preliminary data.</text>
</comment>
<evidence type="ECO:0000313" key="1">
    <source>
        <dbReference type="EMBL" id="KAK6733609.1"/>
    </source>
</evidence>
<name>A0ABR1C509_NECAM</name>
<proteinExistence type="predicted"/>
<sequence length="100" mass="10802">MLPLTPPTSAIRPGPTTIPTAVSTAPLRVQPLVQLSPVLHVDRTDPTIVTETADSINKDVIEDVLIDAISGFRNYSMFEKHHVLELTAACDAVLDTDLLT</sequence>
<reference evidence="1 2" key="1">
    <citation type="submission" date="2023-08" db="EMBL/GenBank/DDBJ databases">
        <title>A Necator americanus chromosomal reference genome.</title>
        <authorList>
            <person name="Ilik V."/>
            <person name="Petrzelkova K.J."/>
            <person name="Pardy F."/>
            <person name="Fuh T."/>
            <person name="Niatou-Singa F.S."/>
            <person name="Gouil Q."/>
            <person name="Baker L."/>
            <person name="Ritchie M.E."/>
            <person name="Jex A.R."/>
            <person name="Gazzola D."/>
            <person name="Li H."/>
            <person name="Toshio Fujiwara R."/>
            <person name="Zhan B."/>
            <person name="Aroian R.V."/>
            <person name="Pafco B."/>
            <person name="Schwarz E.M."/>
        </authorList>
    </citation>
    <scope>NUCLEOTIDE SEQUENCE [LARGE SCALE GENOMIC DNA]</scope>
    <source>
        <strain evidence="1 2">Aroian</strain>
        <tissue evidence="1">Whole animal</tissue>
    </source>
</reference>
<gene>
    <name evidence="1" type="primary">Necator_chrII.g5183</name>
    <name evidence="1" type="ORF">RB195_017391</name>
</gene>
<dbReference type="Proteomes" id="UP001303046">
    <property type="component" value="Unassembled WGS sequence"/>
</dbReference>
<keyword evidence="2" id="KW-1185">Reference proteome</keyword>